<gene>
    <name evidence="2" type="ORF">ACFSX5_14875</name>
</gene>
<dbReference type="Proteomes" id="UP001597521">
    <property type="component" value="Unassembled WGS sequence"/>
</dbReference>
<protein>
    <recommendedName>
        <fullName evidence="4">Outer membrane protein beta-barrel domain-containing protein</fullName>
    </recommendedName>
</protein>
<feature type="signal peptide" evidence="1">
    <location>
        <begin position="1"/>
        <end position="22"/>
    </location>
</feature>
<name>A0ABW5QMY9_9HYPH</name>
<dbReference type="EMBL" id="JBHUNP010000001">
    <property type="protein sequence ID" value="MFD2649070.1"/>
    <property type="molecule type" value="Genomic_DNA"/>
</dbReference>
<comment type="caution">
    <text evidence="2">The sequence shown here is derived from an EMBL/GenBank/DDBJ whole genome shotgun (WGS) entry which is preliminary data.</text>
</comment>
<evidence type="ECO:0000256" key="1">
    <source>
        <dbReference type="SAM" id="SignalP"/>
    </source>
</evidence>
<reference evidence="3" key="1">
    <citation type="journal article" date="2019" name="Int. J. Syst. Evol. Microbiol.">
        <title>The Global Catalogue of Microorganisms (GCM) 10K type strain sequencing project: providing services to taxonomists for standard genome sequencing and annotation.</title>
        <authorList>
            <consortium name="The Broad Institute Genomics Platform"/>
            <consortium name="The Broad Institute Genome Sequencing Center for Infectious Disease"/>
            <person name="Wu L."/>
            <person name="Ma J."/>
        </authorList>
    </citation>
    <scope>NUCLEOTIDE SEQUENCE [LARGE SCALE GENOMIC DNA]</scope>
    <source>
        <strain evidence="3">CCM 7427</strain>
    </source>
</reference>
<feature type="chain" id="PRO_5045890943" description="Outer membrane protein beta-barrel domain-containing protein" evidence="1">
    <location>
        <begin position="23"/>
        <end position="323"/>
    </location>
</feature>
<organism evidence="2 3">
    <name type="scientific">Devosia albogilva</name>
    <dbReference type="NCBI Taxonomy" id="429726"/>
    <lineage>
        <taxon>Bacteria</taxon>
        <taxon>Pseudomonadati</taxon>
        <taxon>Pseudomonadota</taxon>
        <taxon>Alphaproteobacteria</taxon>
        <taxon>Hyphomicrobiales</taxon>
        <taxon>Devosiaceae</taxon>
        <taxon>Devosia</taxon>
    </lineage>
</organism>
<sequence>MKRQVTCASALLALLAASPALAADYLLRPAYPQEFGFTDESLVRFEVGARYWYAWGGQNAGFSSPYGPVDLTVRDQTHLLELHGRIDDLYTDTYLKGWAGYGVGTTGTYSISPASSGSIGNQSHIGYAGIDYGWMPFGQMDDGVAGGAFVGYTYWKDAPDIGTGQVAASFNPITGLPATFTEARDNFDIHALRLGVRGTAEFDMFDIQAEVAAIPYAHVSGQVGGSSPSGFVFPALGGIPVFENAPTTLTGRGYGVMTEAMIGFHPTENLTIRAGGRAWYLQGELDAVFNGTVGGTAQPAMTIPSTYASLFRYGAMLELTGKF</sequence>
<dbReference type="RefSeq" id="WP_386834483.1">
    <property type="nucleotide sequence ID" value="NZ_JBHUNP010000001.1"/>
</dbReference>
<evidence type="ECO:0000313" key="3">
    <source>
        <dbReference type="Proteomes" id="UP001597521"/>
    </source>
</evidence>
<keyword evidence="3" id="KW-1185">Reference proteome</keyword>
<keyword evidence="1" id="KW-0732">Signal</keyword>
<proteinExistence type="predicted"/>
<accession>A0ABW5QMY9</accession>
<evidence type="ECO:0000313" key="2">
    <source>
        <dbReference type="EMBL" id="MFD2649070.1"/>
    </source>
</evidence>
<evidence type="ECO:0008006" key="4">
    <source>
        <dbReference type="Google" id="ProtNLM"/>
    </source>
</evidence>